<keyword evidence="1" id="KW-0732">Signal</keyword>
<feature type="chain" id="PRO_5046038852" evidence="1">
    <location>
        <begin position="22"/>
        <end position="115"/>
    </location>
</feature>
<evidence type="ECO:0000256" key="1">
    <source>
        <dbReference type="SAM" id="SignalP"/>
    </source>
</evidence>
<evidence type="ECO:0000313" key="2">
    <source>
        <dbReference type="EMBL" id="MDQ7251014.1"/>
    </source>
</evidence>
<organism evidence="2 3">
    <name type="scientific">Dongia sedimenti</name>
    <dbReference type="NCBI Taxonomy" id="3064282"/>
    <lineage>
        <taxon>Bacteria</taxon>
        <taxon>Pseudomonadati</taxon>
        <taxon>Pseudomonadota</taxon>
        <taxon>Alphaproteobacteria</taxon>
        <taxon>Rhodospirillales</taxon>
        <taxon>Dongiaceae</taxon>
        <taxon>Dongia</taxon>
    </lineage>
</organism>
<gene>
    <name evidence="2" type="ORF">Q8A70_25230</name>
</gene>
<comment type="caution">
    <text evidence="2">The sequence shown here is derived from an EMBL/GenBank/DDBJ whole genome shotgun (WGS) entry which is preliminary data.</text>
</comment>
<dbReference type="Proteomes" id="UP001230156">
    <property type="component" value="Unassembled WGS sequence"/>
</dbReference>
<dbReference type="RefSeq" id="WP_379960963.1">
    <property type="nucleotide sequence ID" value="NZ_JAUYVI010000009.1"/>
</dbReference>
<dbReference type="EMBL" id="JAUYVI010000009">
    <property type="protein sequence ID" value="MDQ7251014.1"/>
    <property type="molecule type" value="Genomic_DNA"/>
</dbReference>
<dbReference type="PROSITE" id="PS51257">
    <property type="entry name" value="PROKAR_LIPOPROTEIN"/>
    <property type="match status" value="1"/>
</dbReference>
<proteinExistence type="predicted"/>
<accession>A0ABU0YTI4</accession>
<evidence type="ECO:0000313" key="3">
    <source>
        <dbReference type="Proteomes" id="UP001230156"/>
    </source>
</evidence>
<keyword evidence="3" id="KW-1185">Reference proteome</keyword>
<sequence>MIIRFSLSVALLAASQGCASAQDEDPNFKRVVEPWIDAFADCLKEHVPAQAKTGLSANDATDATFAACEDERERLEHVYLRPPYGETPESAKAIVQQAVDTLRPLVLADIEHLRD</sequence>
<feature type="signal peptide" evidence="1">
    <location>
        <begin position="1"/>
        <end position="21"/>
    </location>
</feature>
<reference evidence="3" key="1">
    <citation type="submission" date="2023-08" db="EMBL/GenBank/DDBJ databases">
        <title>Rhodospirillaceae gen. nov., a novel taxon isolated from the Yangtze River Yuezi River estuary sludge.</title>
        <authorList>
            <person name="Ruan L."/>
        </authorList>
    </citation>
    <scope>NUCLEOTIDE SEQUENCE [LARGE SCALE GENOMIC DNA]</scope>
    <source>
        <strain evidence="3">R-7</strain>
    </source>
</reference>
<name>A0ABU0YTI4_9PROT</name>
<protein>
    <submittedName>
        <fullName evidence="2">Uncharacterized protein</fullName>
    </submittedName>
</protein>